<evidence type="ECO:0000256" key="3">
    <source>
        <dbReference type="ARBA" id="ARBA00023785"/>
    </source>
</evidence>
<evidence type="ECO:0000313" key="6">
    <source>
        <dbReference type="EMBL" id="KOY18874.1"/>
    </source>
</evidence>
<evidence type="ECO:0000256" key="4">
    <source>
        <dbReference type="ARBA" id="ARBA00048364"/>
    </source>
</evidence>
<comment type="catalytic activity">
    <reaction evidence="5">
        <text>L-seryl-[protein] + acetyl-CoA = O-acetyl-L-seryl-[protein] + CoA</text>
        <dbReference type="Rhea" id="RHEA:59392"/>
        <dbReference type="Rhea" id="RHEA-COMP:9863"/>
        <dbReference type="Rhea" id="RHEA-COMP:15352"/>
        <dbReference type="ChEBI" id="CHEBI:29999"/>
        <dbReference type="ChEBI" id="CHEBI:57287"/>
        <dbReference type="ChEBI" id="CHEBI:57288"/>
        <dbReference type="ChEBI" id="CHEBI:141128"/>
    </reaction>
    <physiologicalReaction direction="left-to-right" evidence="5">
        <dbReference type="Rhea" id="RHEA:59393"/>
    </physiologicalReaction>
</comment>
<organism evidence="6 7">
    <name type="scientific">Vibrio parahaemolyticus</name>
    <dbReference type="NCBI Taxonomy" id="670"/>
    <lineage>
        <taxon>Bacteria</taxon>
        <taxon>Pseudomonadati</taxon>
        <taxon>Pseudomonadota</taxon>
        <taxon>Gammaproteobacteria</taxon>
        <taxon>Vibrionales</taxon>
        <taxon>Vibrionaceae</taxon>
        <taxon>Vibrio</taxon>
    </lineage>
</organism>
<dbReference type="NCBIfam" id="NF011898">
    <property type="entry name" value="PRK15371.1"/>
    <property type="match status" value="1"/>
</dbReference>
<comment type="similarity">
    <text evidence="3">Belongs to the acetyltransferase YopJ family.</text>
</comment>
<keyword evidence="2" id="KW-0012">Acyltransferase</keyword>
<dbReference type="InterPro" id="IPR005083">
    <property type="entry name" value="YopJ-like"/>
</dbReference>
<protein>
    <submittedName>
        <fullName evidence="6">Multidrug DMT transporter permease</fullName>
    </submittedName>
</protein>
<dbReference type="EMBL" id="LIRS01000157">
    <property type="protein sequence ID" value="KOY18874.1"/>
    <property type="molecule type" value="Genomic_DNA"/>
</dbReference>
<comment type="caution">
    <text evidence="6">The sequence shown here is derived from an EMBL/GenBank/DDBJ whole genome shotgun (WGS) entry which is preliminary data.</text>
</comment>
<evidence type="ECO:0000256" key="5">
    <source>
        <dbReference type="ARBA" id="ARBA00048662"/>
    </source>
</evidence>
<dbReference type="Proteomes" id="UP000037697">
    <property type="component" value="Unassembled WGS sequence"/>
</dbReference>
<accession>A0AAW3IQE5</accession>
<evidence type="ECO:0000256" key="2">
    <source>
        <dbReference type="ARBA" id="ARBA00023315"/>
    </source>
</evidence>
<dbReference type="RefSeq" id="WP_020841360.1">
    <property type="nucleotide sequence ID" value="NZ_CP046788.1"/>
</dbReference>
<sequence length="290" mass="32268">MNVDSKAGLVECNQSIEHSFHDQLCAYIDLMDDAIKNGQQLPKNAAAGNDIALMPDFIDIANKSKAGLNALFCYSPLEMVENVKLLLLAENSSARFIVNLGCGGIHCMAVDCLVSDGKCSLIGIEPVGMNSSGPALLAVRLQSICKRELPEASLAIFETDMQRSYGECAMFSLFLVKKMHKESEQFLELHKKNIDQNLPKDNEIIVSVSQSNNLLPPSLMKHVQSPKRLESYLESRPEVVDVVVNKKGETLLSRQQRYISTIQKEDKQITYSTSIEHKRLVEVKKLLESL</sequence>
<evidence type="ECO:0000256" key="1">
    <source>
        <dbReference type="ARBA" id="ARBA00022679"/>
    </source>
</evidence>
<gene>
    <name evidence="6" type="ORF">ACX05_26430</name>
</gene>
<name>A0AAW3IQE5_VIBPH</name>
<keyword evidence="1" id="KW-0808">Transferase</keyword>
<proteinExistence type="inferred from homology"/>
<evidence type="ECO:0000313" key="7">
    <source>
        <dbReference type="Proteomes" id="UP000037697"/>
    </source>
</evidence>
<dbReference type="Pfam" id="PF03421">
    <property type="entry name" value="Acetyltransf_14"/>
    <property type="match status" value="1"/>
</dbReference>
<comment type="catalytic activity">
    <reaction evidence="4">
        <text>L-threonyl-[protein] + acetyl-CoA = O-acetyl-L-threonyl-[protein] + CoA</text>
        <dbReference type="Rhea" id="RHEA:65340"/>
        <dbReference type="Rhea" id="RHEA-COMP:11060"/>
        <dbReference type="Rhea" id="RHEA-COMP:16780"/>
        <dbReference type="ChEBI" id="CHEBI:30013"/>
        <dbReference type="ChEBI" id="CHEBI:57287"/>
        <dbReference type="ChEBI" id="CHEBI:57288"/>
        <dbReference type="ChEBI" id="CHEBI:141025"/>
    </reaction>
    <physiologicalReaction direction="left-to-right" evidence="4">
        <dbReference type="Rhea" id="RHEA:65341"/>
    </physiologicalReaction>
</comment>
<reference evidence="6 7" key="1">
    <citation type="submission" date="2015-07" db="EMBL/GenBank/DDBJ databases">
        <title>Foodborne Vibrio parahaemolyticus Isolates.</title>
        <authorList>
            <person name="Ronholm J."/>
            <person name="Petronella N."/>
            <person name="Kenwell R."/>
            <person name="Banerjee S."/>
        </authorList>
    </citation>
    <scope>NUCLEOTIDE SEQUENCE [LARGE SCALE GENOMIC DNA]</scope>
    <source>
        <strain evidence="6 7">HS-06-05</strain>
    </source>
</reference>
<dbReference type="GO" id="GO:0016746">
    <property type="term" value="F:acyltransferase activity"/>
    <property type="evidence" value="ECO:0007669"/>
    <property type="project" value="UniProtKB-KW"/>
</dbReference>
<dbReference type="AlphaFoldDB" id="A0AAW3IQE5"/>